<organism evidence="1 2">
    <name type="scientific">Streptomyces chisholmiae</name>
    <dbReference type="NCBI Taxonomy" id="3075540"/>
    <lineage>
        <taxon>Bacteria</taxon>
        <taxon>Bacillati</taxon>
        <taxon>Actinomycetota</taxon>
        <taxon>Actinomycetes</taxon>
        <taxon>Kitasatosporales</taxon>
        <taxon>Streptomycetaceae</taxon>
        <taxon>Streptomyces</taxon>
    </lineage>
</organism>
<reference evidence="2" key="1">
    <citation type="submission" date="2023-07" db="EMBL/GenBank/DDBJ databases">
        <title>30 novel species of actinomycetes from the DSMZ collection.</title>
        <authorList>
            <person name="Nouioui I."/>
        </authorList>
    </citation>
    <scope>NUCLEOTIDE SEQUENCE [LARGE SCALE GENOMIC DNA]</scope>
    <source>
        <strain evidence="2">DSM 44915</strain>
    </source>
</reference>
<dbReference type="Gene3D" id="3.40.50.720">
    <property type="entry name" value="NAD(P)-binding Rossmann-like Domain"/>
    <property type="match status" value="1"/>
</dbReference>
<dbReference type="SUPFAM" id="SSF51735">
    <property type="entry name" value="NAD(P)-binding Rossmann-fold domains"/>
    <property type="match status" value="1"/>
</dbReference>
<sequence length="183" mass="19445">MDGERLVLVVGGTGMLRFAVHELLDAGATVLVAGRHPERAAPGNPSAIGRLVPVQADWSEPVQLAAAVARAAGQQSVGTAVLWVHRPYGAGVHRALDGVLAPDATVVHLWGSAGADPTASRPAPPEYRPPRHYRSVVLGYVDRPDGGTRWLTDREISYGALRALADPAPRQTVGRTEPWSRHP</sequence>
<protein>
    <recommendedName>
        <fullName evidence="3">Short-chain dehydrogenase</fullName>
    </recommendedName>
</protein>
<proteinExistence type="predicted"/>
<comment type="caution">
    <text evidence="1">The sequence shown here is derived from an EMBL/GenBank/DDBJ whole genome shotgun (WGS) entry which is preliminary data.</text>
</comment>
<evidence type="ECO:0000313" key="2">
    <source>
        <dbReference type="Proteomes" id="UP001183410"/>
    </source>
</evidence>
<name>A0ABU2JU52_9ACTN</name>
<dbReference type="Proteomes" id="UP001183410">
    <property type="component" value="Unassembled WGS sequence"/>
</dbReference>
<keyword evidence="2" id="KW-1185">Reference proteome</keyword>
<dbReference type="RefSeq" id="WP_311668602.1">
    <property type="nucleotide sequence ID" value="NZ_JAVREO010000011.1"/>
</dbReference>
<evidence type="ECO:0000313" key="1">
    <source>
        <dbReference type="EMBL" id="MDT0268515.1"/>
    </source>
</evidence>
<dbReference type="InterPro" id="IPR036291">
    <property type="entry name" value="NAD(P)-bd_dom_sf"/>
</dbReference>
<accession>A0ABU2JU52</accession>
<gene>
    <name evidence="1" type="ORF">RM844_19705</name>
</gene>
<dbReference type="EMBL" id="JAVREO010000011">
    <property type="protein sequence ID" value="MDT0268515.1"/>
    <property type="molecule type" value="Genomic_DNA"/>
</dbReference>
<evidence type="ECO:0008006" key="3">
    <source>
        <dbReference type="Google" id="ProtNLM"/>
    </source>
</evidence>